<dbReference type="EMBL" id="MDTU01000008">
    <property type="protein sequence ID" value="ODN41020.1"/>
    <property type="molecule type" value="Genomic_DNA"/>
</dbReference>
<evidence type="ECO:0000313" key="1">
    <source>
        <dbReference type="EMBL" id="ODN41020.1"/>
    </source>
</evidence>
<name>A0ABX3A0N8_9GAMM</name>
<keyword evidence="2" id="KW-1185">Reference proteome</keyword>
<accession>A0ABX3A0N8</accession>
<sequence length="102" mass="11580">MIRESKGFVEQANHQVDKILDLVRDTIMTDADNMTDLCDQVSYIVYSLNKIVGLFISFQLDSAAQVSEEMRKEVFNVIHNSLLRKMKITRISSGSINDGVIQ</sequence>
<proteinExistence type="predicted"/>
<dbReference type="RefSeq" id="WP_069314532.1">
    <property type="nucleotide sequence ID" value="NZ_MDTU01000008.1"/>
</dbReference>
<protein>
    <submittedName>
        <fullName evidence="1">Uncharacterized protein</fullName>
    </submittedName>
</protein>
<gene>
    <name evidence="1" type="ORF">BGC07_18485</name>
</gene>
<evidence type="ECO:0000313" key="2">
    <source>
        <dbReference type="Proteomes" id="UP000094329"/>
    </source>
</evidence>
<reference evidence="1 2" key="1">
    <citation type="submission" date="2016-08" db="EMBL/GenBank/DDBJ databases">
        <title>Draft genome sequence of Candidatus Piscirickettsia litoralis, from seawater.</title>
        <authorList>
            <person name="Wan X."/>
            <person name="Lee A.J."/>
            <person name="Hou S."/>
            <person name="Donachie S.P."/>
        </authorList>
    </citation>
    <scope>NUCLEOTIDE SEQUENCE [LARGE SCALE GENOMIC DNA]</scope>
    <source>
        <strain evidence="1 2">Y2</strain>
    </source>
</reference>
<dbReference type="Proteomes" id="UP000094329">
    <property type="component" value="Unassembled WGS sequence"/>
</dbReference>
<organism evidence="1 2">
    <name type="scientific">Piscirickettsia litoralis</name>
    <dbReference type="NCBI Taxonomy" id="1891921"/>
    <lineage>
        <taxon>Bacteria</taxon>
        <taxon>Pseudomonadati</taxon>
        <taxon>Pseudomonadota</taxon>
        <taxon>Gammaproteobacteria</taxon>
        <taxon>Thiotrichales</taxon>
        <taxon>Piscirickettsiaceae</taxon>
        <taxon>Piscirickettsia</taxon>
    </lineage>
</organism>
<comment type="caution">
    <text evidence="1">The sequence shown here is derived from an EMBL/GenBank/DDBJ whole genome shotgun (WGS) entry which is preliminary data.</text>
</comment>